<dbReference type="SUPFAM" id="SSF57850">
    <property type="entry name" value="RING/U-box"/>
    <property type="match status" value="1"/>
</dbReference>
<feature type="domain" description="RING-type" evidence="5">
    <location>
        <begin position="11"/>
        <end position="51"/>
    </location>
</feature>
<dbReference type="KEGG" id="gacu:117533176"/>
<feature type="domain" description="B box-type" evidence="6">
    <location>
        <begin position="80"/>
        <end position="121"/>
    </location>
</feature>
<dbReference type="InParanoid" id="A0A6P8SPS3"/>
<dbReference type="InterPro" id="IPR003613">
    <property type="entry name" value="Ubox_domain"/>
</dbReference>
<dbReference type="InterPro" id="IPR013083">
    <property type="entry name" value="Znf_RING/FYVE/PHD"/>
</dbReference>
<dbReference type="GO" id="GO:0004842">
    <property type="term" value="F:ubiquitin-protein transferase activity"/>
    <property type="evidence" value="ECO:0007669"/>
    <property type="project" value="InterPro"/>
</dbReference>
<dbReference type="Gene3D" id="3.30.40.10">
    <property type="entry name" value="Zinc/RING finger domain, C3HC4 (zinc finger)"/>
    <property type="match status" value="1"/>
</dbReference>
<keyword evidence="2 4" id="KW-0863">Zinc-finger</keyword>
<protein>
    <submittedName>
        <fullName evidence="8">E3 ubiquitin-protein ligase TRIM17-like</fullName>
    </submittedName>
</protein>
<dbReference type="SMART" id="SM00336">
    <property type="entry name" value="BBOX"/>
    <property type="match status" value="1"/>
</dbReference>
<dbReference type="GeneID" id="117533176"/>
<gene>
    <name evidence="8" type="primary">LOC117533176</name>
</gene>
<evidence type="ECO:0000259" key="5">
    <source>
        <dbReference type="PROSITE" id="PS50089"/>
    </source>
</evidence>
<dbReference type="PROSITE" id="PS50089">
    <property type="entry name" value="ZF_RING_2"/>
    <property type="match status" value="1"/>
</dbReference>
<evidence type="ECO:0000256" key="3">
    <source>
        <dbReference type="ARBA" id="ARBA00022833"/>
    </source>
</evidence>
<sequence length="168" mass="19600">MASSLERDLSCPVCCDIFRDPVILSSCHSFCRDCVQSWWSEKEGKECPVCKRRDSKDSLPANFALKNLCESFLEERGQRPPEALCSLHSERLTLFCRDHQQPVCLVCRDSEKHSEHRFRPIDEAARQHRKELRKSLQPLKEKLKTFERVKVKFDLTAEHLKLQAQDAD</sequence>
<name>A0A6P8SPS3_GYMAC</name>
<dbReference type="PANTHER" id="PTHR24103">
    <property type="entry name" value="E3 UBIQUITIN-PROTEIN LIGASE TRIM"/>
    <property type="match status" value="1"/>
</dbReference>
<dbReference type="Proteomes" id="UP000515161">
    <property type="component" value="Unplaced"/>
</dbReference>
<proteinExistence type="predicted"/>
<dbReference type="InterPro" id="IPR001841">
    <property type="entry name" value="Znf_RING"/>
</dbReference>
<reference evidence="8" key="1">
    <citation type="submission" date="2025-08" db="UniProtKB">
        <authorList>
            <consortium name="RefSeq"/>
        </authorList>
    </citation>
    <scope>IDENTIFICATION</scope>
</reference>
<evidence type="ECO:0000259" key="6">
    <source>
        <dbReference type="PROSITE" id="PS50119"/>
    </source>
</evidence>
<evidence type="ECO:0000313" key="8">
    <source>
        <dbReference type="RefSeq" id="XP_034052713.1"/>
    </source>
</evidence>
<keyword evidence="3" id="KW-0862">Zinc</keyword>
<dbReference type="OrthoDB" id="654191at2759"/>
<evidence type="ECO:0000256" key="4">
    <source>
        <dbReference type="PROSITE-ProRule" id="PRU00024"/>
    </source>
</evidence>
<evidence type="ECO:0000313" key="7">
    <source>
        <dbReference type="Proteomes" id="UP000515161"/>
    </source>
</evidence>
<evidence type="ECO:0000256" key="2">
    <source>
        <dbReference type="ARBA" id="ARBA00022771"/>
    </source>
</evidence>
<dbReference type="Pfam" id="PF04564">
    <property type="entry name" value="U-box"/>
    <property type="match status" value="1"/>
</dbReference>
<keyword evidence="7" id="KW-1185">Reference proteome</keyword>
<dbReference type="AlphaFoldDB" id="A0A6P8SPS3"/>
<dbReference type="Pfam" id="PF00643">
    <property type="entry name" value="zf-B_box"/>
    <property type="match status" value="1"/>
</dbReference>
<evidence type="ECO:0000256" key="1">
    <source>
        <dbReference type="ARBA" id="ARBA00022723"/>
    </source>
</evidence>
<dbReference type="PROSITE" id="PS50119">
    <property type="entry name" value="ZF_BBOX"/>
    <property type="match status" value="1"/>
</dbReference>
<organism evidence="7 8">
    <name type="scientific">Gymnodraco acuticeps</name>
    <name type="common">Antarctic dragonfish</name>
    <dbReference type="NCBI Taxonomy" id="8218"/>
    <lineage>
        <taxon>Eukaryota</taxon>
        <taxon>Metazoa</taxon>
        <taxon>Chordata</taxon>
        <taxon>Craniata</taxon>
        <taxon>Vertebrata</taxon>
        <taxon>Euteleostomi</taxon>
        <taxon>Actinopterygii</taxon>
        <taxon>Neopterygii</taxon>
        <taxon>Teleostei</taxon>
        <taxon>Neoteleostei</taxon>
        <taxon>Acanthomorphata</taxon>
        <taxon>Eupercaria</taxon>
        <taxon>Perciformes</taxon>
        <taxon>Notothenioidei</taxon>
        <taxon>Bathydraconidae</taxon>
        <taxon>Gymnodraco</taxon>
    </lineage>
</organism>
<dbReference type="GO" id="GO:0008270">
    <property type="term" value="F:zinc ion binding"/>
    <property type="evidence" value="ECO:0007669"/>
    <property type="project" value="UniProtKB-KW"/>
</dbReference>
<dbReference type="Gene3D" id="3.30.160.60">
    <property type="entry name" value="Classic Zinc Finger"/>
    <property type="match status" value="1"/>
</dbReference>
<dbReference type="SMART" id="SM00184">
    <property type="entry name" value="RING"/>
    <property type="match status" value="1"/>
</dbReference>
<dbReference type="InterPro" id="IPR050143">
    <property type="entry name" value="TRIM/RBCC"/>
</dbReference>
<accession>A0A6P8SPS3</accession>
<dbReference type="GO" id="GO:0016567">
    <property type="term" value="P:protein ubiquitination"/>
    <property type="evidence" value="ECO:0007669"/>
    <property type="project" value="InterPro"/>
</dbReference>
<dbReference type="RefSeq" id="XP_034052713.1">
    <property type="nucleotide sequence ID" value="XM_034196822.1"/>
</dbReference>
<keyword evidence="1" id="KW-0479">Metal-binding</keyword>
<dbReference type="InterPro" id="IPR000315">
    <property type="entry name" value="Znf_B-box"/>
</dbReference>
<dbReference type="SUPFAM" id="SSF57845">
    <property type="entry name" value="B-box zinc-binding domain"/>
    <property type="match status" value="1"/>
</dbReference>